<name>A0A8H7E7H2_9EURO</name>
<reference evidence="1" key="1">
    <citation type="submission" date="2020-02" db="EMBL/GenBank/DDBJ databases">
        <authorList>
            <person name="Palmer J.M."/>
        </authorList>
    </citation>
    <scope>NUCLEOTIDE SEQUENCE</scope>
    <source>
        <strain evidence="1">EPUS1.4</strain>
        <tissue evidence="1">Thallus</tissue>
    </source>
</reference>
<dbReference type="PANTHER" id="PTHR47843">
    <property type="entry name" value="BTB DOMAIN-CONTAINING PROTEIN-RELATED"/>
    <property type="match status" value="1"/>
</dbReference>
<evidence type="ECO:0000313" key="2">
    <source>
        <dbReference type="Proteomes" id="UP000606974"/>
    </source>
</evidence>
<keyword evidence="2" id="KW-1185">Reference proteome</keyword>
<dbReference type="Proteomes" id="UP000606974">
    <property type="component" value="Unassembled WGS sequence"/>
</dbReference>
<protein>
    <submittedName>
        <fullName evidence="1">Uncharacterized protein</fullName>
    </submittedName>
</protein>
<accession>A0A8H7E7H2</accession>
<evidence type="ECO:0000313" key="1">
    <source>
        <dbReference type="EMBL" id="KAF7509726.1"/>
    </source>
</evidence>
<gene>
    <name evidence="1" type="ORF">GJ744_007597</name>
</gene>
<dbReference type="PANTHER" id="PTHR47843:SF5">
    <property type="entry name" value="BTB_POZ DOMAIN PROTEIN"/>
    <property type="match status" value="1"/>
</dbReference>
<dbReference type="OrthoDB" id="6359816at2759"/>
<comment type="caution">
    <text evidence="1">The sequence shown here is derived from an EMBL/GenBank/DDBJ whole genome shotgun (WGS) entry which is preliminary data.</text>
</comment>
<organism evidence="1 2">
    <name type="scientific">Endocarpon pusillum</name>
    <dbReference type="NCBI Taxonomy" id="364733"/>
    <lineage>
        <taxon>Eukaryota</taxon>
        <taxon>Fungi</taxon>
        <taxon>Dikarya</taxon>
        <taxon>Ascomycota</taxon>
        <taxon>Pezizomycotina</taxon>
        <taxon>Eurotiomycetes</taxon>
        <taxon>Chaetothyriomycetidae</taxon>
        <taxon>Verrucariales</taxon>
        <taxon>Verrucariaceae</taxon>
        <taxon>Endocarpon</taxon>
    </lineage>
</organism>
<proteinExistence type="predicted"/>
<dbReference type="AlphaFoldDB" id="A0A8H7E7H2"/>
<dbReference type="EMBL" id="JAACFV010000038">
    <property type="protein sequence ID" value="KAF7509726.1"/>
    <property type="molecule type" value="Genomic_DNA"/>
</dbReference>
<sequence length="224" mass="25107">MLPEDDPKLIKLMIDYLYQLDYEIKPESCNGVITNGEPEIAPAPDPDAPVAPVIERFEDMLAPSLIAEEELCEVPRPRKTKSGKKKRTTTSFDCLPVFRYQQAQIEESDSNSSQNSELNVHAQMYALADKYGIHDLKDLAREKFAAVASNDWDGKGFPVAVHTVYATTPESDYGLRNVVIDTFSEHRELLEKPEMEALVKEVNGLAFGLLKAAWGIYQQAPAEF</sequence>